<dbReference type="Proteomes" id="UP000824890">
    <property type="component" value="Unassembled WGS sequence"/>
</dbReference>
<feature type="non-terminal residue" evidence="1">
    <location>
        <position position="142"/>
    </location>
</feature>
<organism evidence="1 2">
    <name type="scientific">Brassica napus</name>
    <name type="common">Rape</name>
    <dbReference type="NCBI Taxonomy" id="3708"/>
    <lineage>
        <taxon>Eukaryota</taxon>
        <taxon>Viridiplantae</taxon>
        <taxon>Streptophyta</taxon>
        <taxon>Embryophyta</taxon>
        <taxon>Tracheophyta</taxon>
        <taxon>Spermatophyta</taxon>
        <taxon>Magnoliopsida</taxon>
        <taxon>eudicotyledons</taxon>
        <taxon>Gunneridae</taxon>
        <taxon>Pentapetalae</taxon>
        <taxon>rosids</taxon>
        <taxon>malvids</taxon>
        <taxon>Brassicales</taxon>
        <taxon>Brassicaceae</taxon>
        <taxon>Brassiceae</taxon>
        <taxon>Brassica</taxon>
    </lineage>
</organism>
<proteinExistence type="predicted"/>
<comment type="caution">
    <text evidence="1">The sequence shown here is derived from an EMBL/GenBank/DDBJ whole genome shotgun (WGS) entry which is preliminary data.</text>
</comment>
<gene>
    <name evidence="1" type="ORF">HID58_048200</name>
</gene>
<name>A0ABQ8B1H6_BRANA</name>
<feature type="non-terminal residue" evidence="1">
    <location>
        <position position="1"/>
    </location>
</feature>
<evidence type="ECO:0000313" key="1">
    <source>
        <dbReference type="EMBL" id="KAH0898632.1"/>
    </source>
</evidence>
<sequence>SFDYLSCFGNLWLTYLQFLLISNLDVAHPWWSCGSSVFGKLEKLNVVVNLTFKVMFVIVLNSSLHRCEPSSHLPVTLEGAGSKFSMSGFDITRLSDFSLMIQLSNSIDNRTVSPIPEEHFQFRYRSELFGLADTNTQLLENL</sequence>
<keyword evidence="2" id="KW-1185">Reference proteome</keyword>
<reference evidence="1 2" key="1">
    <citation type="submission" date="2021-05" db="EMBL/GenBank/DDBJ databases">
        <title>Genome Assembly of Synthetic Allotetraploid Brassica napus Reveals Homoeologous Exchanges between Subgenomes.</title>
        <authorList>
            <person name="Davis J.T."/>
        </authorList>
    </citation>
    <scope>NUCLEOTIDE SEQUENCE [LARGE SCALE GENOMIC DNA]</scope>
    <source>
        <strain evidence="2">cv. Da-Ae</strain>
        <tissue evidence="1">Seedling</tissue>
    </source>
</reference>
<dbReference type="EMBL" id="JAGKQM010000012">
    <property type="protein sequence ID" value="KAH0898632.1"/>
    <property type="molecule type" value="Genomic_DNA"/>
</dbReference>
<protein>
    <submittedName>
        <fullName evidence="1">Uncharacterized protein</fullName>
    </submittedName>
</protein>
<evidence type="ECO:0000313" key="2">
    <source>
        <dbReference type="Proteomes" id="UP000824890"/>
    </source>
</evidence>
<accession>A0ABQ8B1H6</accession>